<evidence type="ECO:0000313" key="2">
    <source>
        <dbReference type="EMBL" id="KAK9009137.1"/>
    </source>
</evidence>
<dbReference type="EMBL" id="JBBPBN010000025">
    <property type="protein sequence ID" value="KAK9009137.1"/>
    <property type="molecule type" value="Genomic_DNA"/>
</dbReference>
<dbReference type="Proteomes" id="UP001396334">
    <property type="component" value="Unassembled WGS sequence"/>
</dbReference>
<dbReference type="Gene3D" id="3.30.420.10">
    <property type="entry name" value="Ribonuclease H-like superfamily/Ribonuclease H"/>
    <property type="match status" value="1"/>
</dbReference>
<dbReference type="InterPro" id="IPR012337">
    <property type="entry name" value="RNaseH-like_sf"/>
</dbReference>
<dbReference type="InterPro" id="IPR053151">
    <property type="entry name" value="RNase_H-like"/>
</dbReference>
<protein>
    <recommendedName>
        <fullName evidence="1">RNase H type-1 domain-containing protein</fullName>
    </recommendedName>
</protein>
<sequence length="324" mass="34946">MLGLRTTPPLPGRASMRLCRNFERAPPGLRAVIVIHGAYYGEDTTQDCLLVGGRIRAAGLGLGLCPFCLAVVETPLHAFRDCHDAAEALCLAGFPKAVIFNSASLMLDWLVESAGLLSRSDFAKVLLLLWNMWNRRNRLVHDSQPQLVWATVASAGLLHVDFLAANDQSRWPASATVFSPDVWFSPPLGTIAISVDGAFTPARGAGIGVVARYSTGSILGGLAQHSFRLVSSDYTEATAILAGLQLACDRGWDRIVLETDCASVANILNNDHGLDLCSLAPMLSPIRSLLSAYPLFHVRYVSRDVNIVAHTLATWALQCLLASR</sequence>
<reference evidence="2 3" key="1">
    <citation type="journal article" date="2024" name="G3 (Bethesda)">
        <title>Genome assembly of Hibiscus sabdariffa L. provides insights into metabolisms of medicinal natural products.</title>
        <authorList>
            <person name="Kim T."/>
        </authorList>
    </citation>
    <scope>NUCLEOTIDE SEQUENCE [LARGE SCALE GENOMIC DNA]</scope>
    <source>
        <strain evidence="2">TK-2024</strain>
        <tissue evidence="2">Old leaves</tissue>
    </source>
</reference>
<evidence type="ECO:0000313" key="3">
    <source>
        <dbReference type="Proteomes" id="UP001396334"/>
    </source>
</evidence>
<dbReference type="PANTHER" id="PTHR47723">
    <property type="entry name" value="OS05G0353850 PROTEIN"/>
    <property type="match status" value="1"/>
</dbReference>
<dbReference type="Pfam" id="PF13456">
    <property type="entry name" value="RVT_3"/>
    <property type="match status" value="1"/>
</dbReference>
<accession>A0ABR2R887</accession>
<dbReference type="SUPFAM" id="SSF53098">
    <property type="entry name" value="Ribonuclease H-like"/>
    <property type="match status" value="1"/>
</dbReference>
<comment type="caution">
    <text evidence="2">The sequence shown here is derived from an EMBL/GenBank/DDBJ whole genome shotgun (WGS) entry which is preliminary data.</text>
</comment>
<organism evidence="2 3">
    <name type="scientific">Hibiscus sabdariffa</name>
    <name type="common">roselle</name>
    <dbReference type="NCBI Taxonomy" id="183260"/>
    <lineage>
        <taxon>Eukaryota</taxon>
        <taxon>Viridiplantae</taxon>
        <taxon>Streptophyta</taxon>
        <taxon>Embryophyta</taxon>
        <taxon>Tracheophyta</taxon>
        <taxon>Spermatophyta</taxon>
        <taxon>Magnoliopsida</taxon>
        <taxon>eudicotyledons</taxon>
        <taxon>Gunneridae</taxon>
        <taxon>Pentapetalae</taxon>
        <taxon>rosids</taxon>
        <taxon>malvids</taxon>
        <taxon>Malvales</taxon>
        <taxon>Malvaceae</taxon>
        <taxon>Malvoideae</taxon>
        <taxon>Hibiscus</taxon>
    </lineage>
</organism>
<gene>
    <name evidence="2" type="ORF">V6N11_080606</name>
</gene>
<dbReference type="InterPro" id="IPR044730">
    <property type="entry name" value="RNase_H-like_dom_plant"/>
</dbReference>
<name>A0ABR2R887_9ROSI</name>
<dbReference type="InterPro" id="IPR036397">
    <property type="entry name" value="RNaseH_sf"/>
</dbReference>
<proteinExistence type="predicted"/>
<feature type="domain" description="RNase H type-1" evidence="1">
    <location>
        <begin position="195"/>
        <end position="316"/>
    </location>
</feature>
<dbReference type="InterPro" id="IPR002156">
    <property type="entry name" value="RNaseH_domain"/>
</dbReference>
<evidence type="ECO:0000259" key="1">
    <source>
        <dbReference type="Pfam" id="PF13456"/>
    </source>
</evidence>
<dbReference type="CDD" id="cd06222">
    <property type="entry name" value="RNase_H_like"/>
    <property type="match status" value="1"/>
</dbReference>
<dbReference type="PANTHER" id="PTHR47723:SF24">
    <property type="entry name" value="RNASE H TYPE-1 DOMAIN-CONTAINING PROTEIN"/>
    <property type="match status" value="1"/>
</dbReference>
<keyword evidence="3" id="KW-1185">Reference proteome</keyword>